<evidence type="ECO:0000313" key="3">
    <source>
        <dbReference type="Proteomes" id="UP001501578"/>
    </source>
</evidence>
<keyword evidence="1" id="KW-1133">Transmembrane helix</keyword>
<name>A0ABN1QQA0_9ACTN</name>
<feature type="transmembrane region" description="Helical" evidence="1">
    <location>
        <begin position="35"/>
        <end position="56"/>
    </location>
</feature>
<dbReference type="EMBL" id="BAAAHQ010000038">
    <property type="protein sequence ID" value="GAA0945480.1"/>
    <property type="molecule type" value="Genomic_DNA"/>
</dbReference>
<organism evidence="2 3">
    <name type="scientific">Nonomuraea longicatena</name>
    <dbReference type="NCBI Taxonomy" id="83682"/>
    <lineage>
        <taxon>Bacteria</taxon>
        <taxon>Bacillati</taxon>
        <taxon>Actinomycetota</taxon>
        <taxon>Actinomycetes</taxon>
        <taxon>Streptosporangiales</taxon>
        <taxon>Streptosporangiaceae</taxon>
        <taxon>Nonomuraea</taxon>
    </lineage>
</organism>
<evidence type="ECO:0000256" key="1">
    <source>
        <dbReference type="SAM" id="Phobius"/>
    </source>
</evidence>
<sequence length="279" mass="29474">MRDEELSGRASGAGARTLLASIMTEQPRRSRRGRWLTAAAITGVLATAAVVAPVVVDGGPSQSYANSAIEVWRDGDTLRARIKDMQANEKRYEEAFAAMGAKVRLDRVPVTPNKVGSLIRGGSGGGAVGGRTGFGTDPAGCLLTSPDCVLVIGVSGVGTEHFFLVGRQAEPGETYQNPATATDEGGQLADYPVDEKTVGTVRPVIEARGLEIVYEIIEPSPDGQGFGANPKDQNRPVGADWVVWEAMDLRQGVVKLLVSEKRVAKNPIYGGRKSEVSKG</sequence>
<keyword evidence="1" id="KW-0472">Membrane</keyword>
<evidence type="ECO:0000313" key="2">
    <source>
        <dbReference type="EMBL" id="GAA0945480.1"/>
    </source>
</evidence>
<dbReference type="Proteomes" id="UP001501578">
    <property type="component" value="Unassembled WGS sequence"/>
</dbReference>
<comment type="caution">
    <text evidence="2">The sequence shown here is derived from an EMBL/GenBank/DDBJ whole genome shotgun (WGS) entry which is preliminary data.</text>
</comment>
<proteinExistence type="predicted"/>
<protein>
    <submittedName>
        <fullName evidence="2">Uncharacterized protein</fullName>
    </submittedName>
</protein>
<accession>A0ABN1QQA0</accession>
<reference evidence="2 3" key="1">
    <citation type="journal article" date="2019" name="Int. J. Syst. Evol. Microbiol.">
        <title>The Global Catalogue of Microorganisms (GCM) 10K type strain sequencing project: providing services to taxonomists for standard genome sequencing and annotation.</title>
        <authorList>
            <consortium name="The Broad Institute Genomics Platform"/>
            <consortium name="The Broad Institute Genome Sequencing Center for Infectious Disease"/>
            <person name="Wu L."/>
            <person name="Ma J."/>
        </authorList>
    </citation>
    <scope>NUCLEOTIDE SEQUENCE [LARGE SCALE GENOMIC DNA]</scope>
    <source>
        <strain evidence="2 3">JCM 11136</strain>
    </source>
</reference>
<keyword evidence="3" id="KW-1185">Reference proteome</keyword>
<keyword evidence="1" id="KW-0812">Transmembrane</keyword>
<gene>
    <name evidence="2" type="ORF">GCM10009560_60520</name>
</gene>